<dbReference type="AlphaFoldDB" id="A0A7X2IT32"/>
<organism evidence="2 3">
    <name type="scientific">Pseudoduganella rivuli</name>
    <dbReference type="NCBI Taxonomy" id="2666085"/>
    <lineage>
        <taxon>Bacteria</taxon>
        <taxon>Pseudomonadati</taxon>
        <taxon>Pseudomonadota</taxon>
        <taxon>Betaproteobacteria</taxon>
        <taxon>Burkholderiales</taxon>
        <taxon>Oxalobacteraceae</taxon>
        <taxon>Telluria group</taxon>
        <taxon>Pseudoduganella</taxon>
    </lineage>
</organism>
<keyword evidence="3" id="KW-1185">Reference proteome</keyword>
<sequence>MDMRLVSFSVDNYRSITKTENIPTSDFTVLIGQNNEGKSNLLSALVTAMKIIGLHAQGESDEGDISNERPYLWTRDFPLHLQKSKSKKLTEFRVEFLLIESEIEEFKSEIGVSLNGYLPISVTVDKDNEATFRVVKSGKNMASLEKKSAKIADFIGRRLAINYIPTIRTEEQSSQIIQRMLSREMAKLDDDKDYKKCIELINKKQAEILKNLSKNLTSSVNAFLPQVKSIEITSKPGAQSRAIRNVPTIFVDDGTRTNIRRKGDGIKSVIALSLFQQIDARDGMFTILAIEEPESHLHPGAIHSLRDILQNMSSEKQIFVTTHCPSLVNRDDIESNIIVRANRAQAAKKLSEIREVLGVVPADNLVNASLALLVEGADDKIILDAYFKKNSPVIQTAIRNGSLIIDPAGGASKIPYKASLVTSEICSVHVFLDGDAEGILARDKALEQGTVKIAQTNMVSIKGMPHAEFEDMLDVGSYINEFIDEYGIDLRRTEFKDTKKKWSDRVRSCFEAATKPWSDRIESKVKIFVAEIVAEKIENGIQVLHVHRGKPLIELVTALENRLKK</sequence>
<dbReference type="PANTHER" id="PTHR43581">
    <property type="entry name" value="ATP/GTP PHOSPHATASE"/>
    <property type="match status" value="1"/>
</dbReference>
<dbReference type="InterPro" id="IPR041685">
    <property type="entry name" value="AAA_GajA/Old/RecF-like"/>
</dbReference>
<dbReference type="Gene3D" id="3.40.50.300">
    <property type="entry name" value="P-loop containing nucleotide triphosphate hydrolases"/>
    <property type="match status" value="1"/>
</dbReference>
<dbReference type="GO" id="GO:0005524">
    <property type="term" value="F:ATP binding"/>
    <property type="evidence" value="ECO:0007669"/>
    <property type="project" value="InterPro"/>
</dbReference>
<comment type="caution">
    <text evidence="2">The sequence shown here is derived from an EMBL/GenBank/DDBJ whole genome shotgun (WGS) entry which is preliminary data.</text>
</comment>
<evidence type="ECO:0000313" key="3">
    <source>
        <dbReference type="Proteomes" id="UP000446768"/>
    </source>
</evidence>
<dbReference type="Proteomes" id="UP000446768">
    <property type="component" value="Unassembled WGS sequence"/>
</dbReference>
<reference evidence="2 3" key="1">
    <citation type="submission" date="2019-11" db="EMBL/GenBank/DDBJ databases">
        <title>Novel species isolated from a subtropical stream in China.</title>
        <authorList>
            <person name="Lu H."/>
        </authorList>
    </citation>
    <scope>NUCLEOTIDE SEQUENCE [LARGE SCALE GENOMIC DNA]</scope>
    <source>
        <strain evidence="2 3">FT92W</strain>
    </source>
</reference>
<feature type="domain" description="Endonuclease GajA/Old nuclease/RecF-like AAA" evidence="1">
    <location>
        <begin position="3"/>
        <end position="328"/>
    </location>
</feature>
<dbReference type="InterPro" id="IPR027417">
    <property type="entry name" value="P-loop_NTPase"/>
</dbReference>
<dbReference type="EMBL" id="WKJJ01000020">
    <property type="protein sequence ID" value="MRV75470.1"/>
    <property type="molecule type" value="Genomic_DNA"/>
</dbReference>
<dbReference type="GO" id="GO:0016887">
    <property type="term" value="F:ATP hydrolysis activity"/>
    <property type="evidence" value="ECO:0007669"/>
    <property type="project" value="InterPro"/>
</dbReference>
<dbReference type="Pfam" id="PF13175">
    <property type="entry name" value="AAA_15"/>
    <property type="match status" value="1"/>
</dbReference>
<proteinExistence type="predicted"/>
<dbReference type="SUPFAM" id="SSF52540">
    <property type="entry name" value="P-loop containing nucleoside triphosphate hydrolases"/>
    <property type="match status" value="1"/>
</dbReference>
<evidence type="ECO:0000259" key="1">
    <source>
        <dbReference type="Pfam" id="PF13175"/>
    </source>
</evidence>
<accession>A0A7X2IT32</accession>
<name>A0A7X2IT32_9BURK</name>
<evidence type="ECO:0000313" key="2">
    <source>
        <dbReference type="EMBL" id="MRV75470.1"/>
    </source>
</evidence>
<protein>
    <submittedName>
        <fullName evidence="2">AAA family ATPase</fullName>
    </submittedName>
</protein>
<dbReference type="InterPro" id="IPR051396">
    <property type="entry name" value="Bact_Antivir_Def_Nuclease"/>
</dbReference>
<gene>
    <name evidence="2" type="ORF">GJ700_27495</name>
</gene>
<dbReference type="PANTHER" id="PTHR43581:SF4">
    <property type="entry name" value="ATP_GTP PHOSPHATASE"/>
    <property type="match status" value="1"/>
</dbReference>